<evidence type="ECO:0000313" key="3">
    <source>
        <dbReference type="Proteomes" id="UP000187455"/>
    </source>
</evidence>
<dbReference type="Proteomes" id="UP000187455">
    <property type="component" value="Unassembled WGS sequence"/>
</dbReference>
<proteinExistence type="predicted"/>
<evidence type="ECO:0000313" key="2">
    <source>
        <dbReference type="EMBL" id="OLY80942.1"/>
    </source>
</evidence>
<name>A0A1R0GVM1_9FUNG</name>
<dbReference type="InterPro" id="IPR046859">
    <property type="entry name" value="RGPA/RALGAPB_N"/>
</dbReference>
<dbReference type="PANTHER" id="PTHR21344">
    <property type="entry name" value="RAL GTPASE-ACTIVATING PROTEIN SUBUNIT BETA"/>
    <property type="match status" value="1"/>
</dbReference>
<evidence type="ECO:0000259" key="1">
    <source>
        <dbReference type="Pfam" id="PF20412"/>
    </source>
</evidence>
<accession>A0A1R0GVM1</accession>
<sequence length="362" mass="41832">MLLGLLPLLKNENAKSDHFSTKAQFDWAHALLLQGLLLPIEFVNTISLSVDVYQMWLLKPELRPKFLEPEDIDGFLKKIIFELVLLFNPRPYSTTGAKSTDIKPPILVPQVEPEILVEPIVTNSKLKRGLLAIKSQIPKPDSKQPSITYPASQTEEVPNKQIYTPIEKYIDLLKQVLMIFTVLTRLNSNSKWRKTIIQSVVKCITGVADFCLKQGNEFEEVLELERIHRLSDPMWTGVGSSISELLMKNFFEVWFRTETVDDQMWNTLIHRIKFWTHRPQVVTDVSTASVSFTRRSCRVLYDNDPRVGTGSLVLELGLNFFPLCLPFNISYHYIYRVNRLIKLDLTDSYILFTWPRLLSLFS</sequence>
<comment type="caution">
    <text evidence="2">The sequence shown here is derived from an EMBL/GenBank/DDBJ whole genome shotgun (WGS) entry which is preliminary data.</text>
</comment>
<dbReference type="OrthoDB" id="1749473at2759"/>
<dbReference type="EMBL" id="LSSL01002947">
    <property type="protein sequence ID" value="OLY80942.1"/>
    <property type="molecule type" value="Genomic_DNA"/>
</dbReference>
<keyword evidence="3" id="KW-1185">Reference proteome</keyword>
<dbReference type="PANTHER" id="PTHR21344:SF1">
    <property type="entry name" value="RAL GTPASE-ACTIVATING PROTEIN SUBUNIT BETA"/>
    <property type="match status" value="1"/>
</dbReference>
<dbReference type="InterPro" id="IPR039930">
    <property type="entry name" value="RALGAPB"/>
</dbReference>
<dbReference type="GO" id="GO:0005096">
    <property type="term" value="F:GTPase activator activity"/>
    <property type="evidence" value="ECO:0007669"/>
    <property type="project" value="InterPro"/>
</dbReference>
<organism evidence="2 3">
    <name type="scientific">Smittium mucronatum</name>
    <dbReference type="NCBI Taxonomy" id="133383"/>
    <lineage>
        <taxon>Eukaryota</taxon>
        <taxon>Fungi</taxon>
        <taxon>Fungi incertae sedis</taxon>
        <taxon>Zoopagomycota</taxon>
        <taxon>Kickxellomycotina</taxon>
        <taxon>Harpellomycetes</taxon>
        <taxon>Harpellales</taxon>
        <taxon>Legeriomycetaceae</taxon>
        <taxon>Smittium</taxon>
    </lineage>
</organism>
<feature type="domain" description="Ral GTPase-activating protein subunit alpha/beta N-terminal" evidence="1">
    <location>
        <begin position="166"/>
        <end position="302"/>
    </location>
</feature>
<dbReference type="Pfam" id="PF20412">
    <property type="entry name" value="RALGAPB_N"/>
    <property type="match status" value="1"/>
</dbReference>
<gene>
    <name evidence="2" type="ORF">AYI68_g4954</name>
</gene>
<protein>
    <submittedName>
        <fullName evidence="2">Rap-GAP domain-containing protein</fullName>
    </submittedName>
</protein>
<dbReference type="STRING" id="133383.A0A1R0GVM1"/>
<reference evidence="2 3" key="1">
    <citation type="journal article" date="2016" name="Mol. Biol. Evol.">
        <title>Genome-Wide Survey of Gut Fungi (Harpellales) Reveals the First Horizontally Transferred Ubiquitin Gene from a Mosquito Host.</title>
        <authorList>
            <person name="Wang Y."/>
            <person name="White M.M."/>
            <person name="Kvist S."/>
            <person name="Moncalvo J.M."/>
        </authorList>
    </citation>
    <scope>NUCLEOTIDE SEQUENCE [LARGE SCALE GENOMIC DNA]</scope>
    <source>
        <strain evidence="2 3">ALG-7-W6</strain>
    </source>
</reference>
<dbReference type="AlphaFoldDB" id="A0A1R0GVM1"/>